<comment type="caution">
    <text evidence="2">The sequence shown here is derived from an EMBL/GenBank/DDBJ whole genome shotgun (WGS) entry which is preliminary data.</text>
</comment>
<evidence type="ECO:0000313" key="3">
    <source>
        <dbReference type="Proteomes" id="UP000315312"/>
    </source>
</evidence>
<sequence>MREIKLTRKVKKTDTFFPFTISVFLIIFVLLTKGIALNFFVITISVSAILIFLQRYNAVNLTMYEDTIEIDFYLLFKKIEVGYSEIIEIKSLWDSGLGANLRFKVKDKNEVYTFRVKFSDDEFCNFFEEKTGMNIK</sequence>
<dbReference type="AlphaFoldDB" id="A0A562KAA4"/>
<keyword evidence="1" id="KW-1133">Transmembrane helix</keyword>
<keyword evidence="1" id="KW-0472">Membrane</keyword>
<keyword evidence="3" id="KW-1185">Reference proteome</keyword>
<reference evidence="2 3" key="1">
    <citation type="journal article" date="2015" name="Stand. Genomic Sci.">
        <title>Genomic Encyclopedia of Bacterial and Archaeal Type Strains, Phase III: the genomes of soil and plant-associated and newly described type strains.</title>
        <authorList>
            <person name="Whitman W.B."/>
            <person name="Woyke T."/>
            <person name="Klenk H.P."/>
            <person name="Zhou Y."/>
            <person name="Lilburn T.G."/>
            <person name="Beck B.J."/>
            <person name="De Vos P."/>
            <person name="Vandamme P."/>
            <person name="Eisen J.A."/>
            <person name="Garrity G."/>
            <person name="Hugenholtz P."/>
            <person name="Kyrpides N.C."/>
        </authorList>
    </citation>
    <scope>NUCLEOTIDE SEQUENCE [LARGE SCALE GENOMIC DNA]</scope>
    <source>
        <strain evidence="2 3">CGMCC 1.6844</strain>
    </source>
</reference>
<accession>A0A562KAA4</accession>
<organism evidence="2 3">
    <name type="scientific">Flavobacterium cheniae</name>
    <dbReference type="NCBI Taxonomy" id="295428"/>
    <lineage>
        <taxon>Bacteria</taxon>
        <taxon>Pseudomonadati</taxon>
        <taxon>Bacteroidota</taxon>
        <taxon>Flavobacteriia</taxon>
        <taxon>Flavobacteriales</taxon>
        <taxon>Flavobacteriaceae</taxon>
        <taxon>Flavobacterium</taxon>
    </lineage>
</organism>
<feature type="transmembrane region" description="Helical" evidence="1">
    <location>
        <begin position="35"/>
        <end position="53"/>
    </location>
</feature>
<dbReference type="Proteomes" id="UP000315312">
    <property type="component" value="Unassembled WGS sequence"/>
</dbReference>
<evidence type="ECO:0000256" key="1">
    <source>
        <dbReference type="SAM" id="Phobius"/>
    </source>
</evidence>
<keyword evidence="1" id="KW-0812">Transmembrane</keyword>
<name>A0A562KAA4_9FLAO</name>
<protein>
    <recommendedName>
        <fullName evidence="4">PH (Pleckstrin Homology) domain-containing protein</fullName>
    </recommendedName>
</protein>
<dbReference type="RefSeq" id="WP_133609399.1">
    <property type="nucleotide sequence ID" value="NZ_SNZC01000002.1"/>
</dbReference>
<dbReference type="EMBL" id="VLKM01000012">
    <property type="protein sequence ID" value="TWH92370.1"/>
    <property type="molecule type" value="Genomic_DNA"/>
</dbReference>
<evidence type="ECO:0008006" key="4">
    <source>
        <dbReference type="Google" id="ProtNLM"/>
    </source>
</evidence>
<feature type="transmembrane region" description="Helical" evidence="1">
    <location>
        <begin position="12"/>
        <end position="29"/>
    </location>
</feature>
<evidence type="ECO:0000313" key="2">
    <source>
        <dbReference type="EMBL" id="TWH92370.1"/>
    </source>
</evidence>
<gene>
    <name evidence="2" type="ORF">IP97_02411</name>
</gene>
<proteinExistence type="predicted"/>